<sequence length="120" mass="13463">MALLVLALPPATAAAQEPLNEPPYERQLLRLSEILGALHFLRPLCARADEPGWRDRMETLLAAEAADEARKRRFIERFNQGYRGFAAVYHSCTPAAREAMTGYISEGSSLIRDVTARYSR</sequence>
<dbReference type="InterPro" id="IPR012645">
    <property type="entry name" value="CHP02301"/>
</dbReference>
<dbReference type="Pfam" id="PF09539">
    <property type="entry name" value="DUF2385"/>
    <property type="match status" value="1"/>
</dbReference>
<dbReference type="NCBIfam" id="TIGR02301">
    <property type="entry name" value="TIGR02301 family protein"/>
    <property type="match status" value="1"/>
</dbReference>
<proteinExistence type="predicted"/>
<organism evidence="1 2">
    <name type="scientific">Pannonibacter tanglangensis</name>
    <dbReference type="NCBI Taxonomy" id="2750084"/>
    <lineage>
        <taxon>Bacteria</taxon>
        <taxon>Pseudomonadati</taxon>
        <taxon>Pseudomonadota</taxon>
        <taxon>Alphaproteobacteria</taxon>
        <taxon>Hyphomicrobiales</taxon>
        <taxon>Stappiaceae</taxon>
        <taxon>Pannonibacter</taxon>
    </lineage>
</organism>
<evidence type="ECO:0000313" key="1">
    <source>
        <dbReference type="EMBL" id="NBN78888.1"/>
    </source>
</evidence>
<protein>
    <submittedName>
        <fullName evidence="1">TIGR02301 family protein</fullName>
    </submittedName>
</protein>
<comment type="caution">
    <text evidence="1">The sequence shown here is derived from an EMBL/GenBank/DDBJ whole genome shotgun (WGS) entry which is preliminary data.</text>
</comment>
<evidence type="ECO:0000313" key="2">
    <source>
        <dbReference type="Proteomes" id="UP000586722"/>
    </source>
</evidence>
<gene>
    <name evidence="1" type="ORF">GWI72_11480</name>
</gene>
<name>A0A7X5F343_9HYPH</name>
<reference evidence="2" key="1">
    <citation type="submission" date="2020-01" db="EMBL/GenBank/DDBJ databases">
        <authorList>
            <person name="Fang Y."/>
            <person name="Sun R."/>
            <person name="Nie L."/>
            <person name="He J."/>
            <person name="Hao L."/>
            <person name="Wang L."/>
            <person name="Su S."/>
            <person name="Lv E."/>
            <person name="Zhang Z."/>
            <person name="Xie R."/>
            <person name="Liu H."/>
        </authorList>
    </citation>
    <scope>NUCLEOTIDE SEQUENCE [LARGE SCALE GENOMIC DNA]</scope>
    <source>
        <strain evidence="2">XCT-53</strain>
    </source>
</reference>
<dbReference type="EMBL" id="JAABLQ010000001">
    <property type="protein sequence ID" value="NBN78888.1"/>
    <property type="molecule type" value="Genomic_DNA"/>
</dbReference>
<accession>A0A7X5F343</accession>
<keyword evidence="2" id="KW-1185">Reference proteome</keyword>
<dbReference type="AlphaFoldDB" id="A0A7X5F343"/>
<dbReference type="Proteomes" id="UP000586722">
    <property type="component" value="Unassembled WGS sequence"/>
</dbReference>